<sequence length="372" mass="38904">MRWGTAAMVAAAAVGAGTAAVLLLGRKASDGVVRPGRAEPGAVADLRVHDLAPGGVVITRSTATARPGRYALEWPDGGHAVVGEVLGTGPQTVTRRLEQVNGGSLQIGDKVELTPRVHTGDPRSALGLAFTDTVATGDLGDLPAWYVDGKRGTWVILVHGPGADRSQALPVLPVLHRLQLPTLTVTYRGDRGAPPSPDRLGHFGETEWQDVDAAIRLALDSGAGRVILYGWSVGATMVLQAAARTAWPEAVAGLVLDSPVLDWSQTVRRERAKAGVPAALAELGALAAEGRSKVDLAGFARLAAGTDLHVPTLLLHSPADSIAPWDAAARLADLRGDLVSLHPVPHAEHAALWNADPDGYAETLRRWLTPLL</sequence>
<dbReference type="RefSeq" id="WP_184913190.1">
    <property type="nucleotide sequence ID" value="NZ_JACHJR010000001.1"/>
</dbReference>
<feature type="domain" description="AB hydrolase-1" evidence="1">
    <location>
        <begin position="155"/>
        <end position="269"/>
    </location>
</feature>
<dbReference type="Proteomes" id="UP000573327">
    <property type="component" value="Unassembled WGS sequence"/>
</dbReference>
<proteinExistence type="predicted"/>
<comment type="caution">
    <text evidence="2">The sequence shown here is derived from an EMBL/GenBank/DDBJ whole genome shotgun (WGS) entry which is preliminary data.</text>
</comment>
<reference evidence="2 3" key="1">
    <citation type="submission" date="2020-08" db="EMBL/GenBank/DDBJ databases">
        <title>Sequencing the genomes of 1000 actinobacteria strains.</title>
        <authorList>
            <person name="Klenk H.-P."/>
        </authorList>
    </citation>
    <scope>NUCLEOTIDE SEQUENCE [LARGE SCALE GENOMIC DNA]</scope>
    <source>
        <strain evidence="2 3">DSM 44786</strain>
    </source>
</reference>
<dbReference type="PANTHER" id="PTHR12277:SF79">
    <property type="entry name" value="XAA-PRO DIPEPTIDYL-PEPTIDASE-RELATED"/>
    <property type="match status" value="1"/>
</dbReference>
<protein>
    <recommendedName>
        <fullName evidence="1">AB hydrolase-1 domain-containing protein</fullName>
    </recommendedName>
</protein>
<dbReference type="EMBL" id="JACHJR010000001">
    <property type="protein sequence ID" value="MBB4946269.1"/>
    <property type="molecule type" value="Genomic_DNA"/>
</dbReference>
<evidence type="ECO:0000259" key="1">
    <source>
        <dbReference type="Pfam" id="PF00561"/>
    </source>
</evidence>
<dbReference type="InterPro" id="IPR000073">
    <property type="entry name" value="AB_hydrolase_1"/>
</dbReference>
<dbReference type="SUPFAM" id="SSF53474">
    <property type="entry name" value="alpha/beta-Hydrolases"/>
    <property type="match status" value="1"/>
</dbReference>
<evidence type="ECO:0000313" key="3">
    <source>
        <dbReference type="Proteomes" id="UP000573327"/>
    </source>
</evidence>
<organism evidence="2 3">
    <name type="scientific">Kitasatospora gansuensis</name>
    <dbReference type="NCBI Taxonomy" id="258050"/>
    <lineage>
        <taxon>Bacteria</taxon>
        <taxon>Bacillati</taxon>
        <taxon>Actinomycetota</taxon>
        <taxon>Actinomycetes</taxon>
        <taxon>Kitasatosporales</taxon>
        <taxon>Streptomycetaceae</taxon>
        <taxon>Kitasatospora</taxon>
    </lineage>
</organism>
<dbReference type="GO" id="GO:0003824">
    <property type="term" value="F:catalytic activity"/>
    <property type="evidence" value="ECO:0007669"/>
    <property type="project" value="UniProtKB-ARBA"/>
</dbReference>
<dbReference type="PANTHER" id="PTHR12277">
    <property type="entry name" value="ALPHA/BETA HYDROLASE DOMAIN-CONTAINING PROTEIN"/>
    <property type="match status" value="1"/>
</dbReference>
<dbReference type="AlphaFoldDB" id="A0A7W7S9B6"/>
<dbReference type="Pfam" id="PF00561">
    <property type="entry name" value="Abhydrolase_1"/>
    <property type="match status" value="1"/>
</dbReference>
<name>A0A7W7S9B6_9ACTN</name>
<gene>
    <name evidence="2" type="ORF">F4556_001804</name>
</gene>
<evidence type="ECO:0000313" key="2">
    <source>
        <dbReference type="EMBL" id="MBB4946269.1"/>
    </source>
</evidence>
<dbReference type="InterPro" id="IPR029058">
    <property type="entry name" value="AB_hydrolase_fold"/>
</dbReference>
<keyword evidence="3" id="KW-1185">Reference proteome</keyword>
<dbReference type="Gene3D" id="3.40.50.1820">
    <property type="entry name" value="alpha/beta hydrolase"/>
    <property type="match status" value="1"/>
</dbReference>
<accession>A0A7W7S9B6</accession>